<dbReference type="RefSeq" id="XP_028135428.1">
    <property type="nucleotide sequence ID" value="XM_028279627.1"/>
</dbReference>
<dbReference type="InParanoid" id="A0A6P7FR28"/>
<protein>
    <submittedName>
        <fullName evidence="1">Uncharacterized protein LOC114330300</fullName>
    </submittedName>
</protein>
<dbReference type="AlphaFoldDB" id="A0A6P7FR28"/>
<accession>A0A6P7FR28</accession>
<sequence>MEFDVTNNSDESLSQSTSQKPLSYSAAASSQKETIYPSKLQAVVFNSLNDVKLEEYLLAVGSLVSTKHIIFSSRITNNRICIYFSTKQVVDEFFSNSRGFITVNNTQIQVRRLITPSERLLISNVSPTIPHKVIENELLLLGLKPTSSMSFLRIGTNNPEYKHVLSFRRHIYVSPPTGPIPDSILITHEDTTNQIFLSLDNLYFLCKQHG</sequence>
<organism evidence="1">
    <name type="scientific">Diabrotica virgifera virgifera</name>
    <name type="common">western corn rootworm</name>
    <dbReference type="NCBI Taxonomy" id="50390"/>
    <lineage>
        <taxon>Eukaryota</taxon>
        <taxon>Metazoa</taxon>
        <taxon>Ecdysozoa</taxon>
        <taxon>Arthropoda</taxon>
        <taxon>Hexapoda</taxon>
        <taxon>Insecta</taxon>
        <taxon>Pterygota</taxon>
        <taxon>Neoptera</taxon>
        <taxon>Endopterygota</taxon>
        <taxon>Coleoptera</taxon>
        <taxon>Polyphaga</taxon>
        <taxon>Cucujiformia</taxon>
        <taxon>Chrysomeloidea</taxon>
        <taxon>Chrysomelidae</taxon>
        <taxon>Galerucinae</taxon>
        <taxon>Diabroticina</taxon>
        <taxon>Diabroticites</taxon>
        <taxon>Diabrotica</taxon>
    </lineage>
</organism>
<reference evidence="1" key="1">
    <citation type="submission" date="2025-08" db="UniProtKB">
        <authorList>
            <consortium name="RefSeq"/>
        </authorList>
    </citation>
    <scope>IDENTIFICATION</scope>
    <source>
        <tissue evidence="1">Whole insect</tissue>
    </source>
</reference>
<evidence type="ECO:0000313" key="1">
    <source>
        <dbReference type="RefSeq" id="XP_028135428.1"/>
    </source>
</evidence>
<name>A0A6P7FR28_DIAVI</name>
<gene>
    <name evidence="1" type="primary">LOC114330300</name>
</gene>
<proteinExistence type="predicted"/>